<dbReference type="AlphaFoldDB" id="A0A0D2B1R3"/>
<dbReference type="EMBL" id="KN847333">
    <property type="protein sequence ID" value="KIW46096.1"/>
    <property type="molecule type" value="Genomic_DNA"/>
</dbReference>
<accession>A0A0D2B1R3</accession>
<sequence length="419" mass="46702">MPTTPTSPTMPLPSPCSPRSAAVEPGSAALSPVMTLFSPSSHIDSVKSDFAMTSPTWAPANHSVCRRNSLTTPVASPQQASFFVSTPERAYFRKQPISPIPYTDGRQSRLSQHNPPSIDRVLTLPLRVNTSFYNPATTKDEEDQSPATALFHGSEEMDWSPASSSPSLTPSPRSSYSHTHTHTRRSRSLSSKVVGSNRPQNLSSSVSSRSPIRKRQRPTRPQLSSLVLPKPPPRYHVIVSEDTLSPDSLRARIQYMQSVEHLRAPLVPLISVSTGLAHPAFPTTLLQYHLLTHSQLDSLARWYHQVTPAVDETFMYPAWIPAWTSLDEASSHDNNVVLDNAAAEGDGEDASDDGLDLETKRRRFGRFIGLRGCESPVPSGPEDETPSELARRMEREWRRALERAEDDERLWEKSWRGRW</sequence>
<evidence type="ECO:0000256" key="1">
    <source>
        <dbReference type="SAM" id="MobiDB-lite"/>
    </source>
</evidence>
<keyword evidence="3" id="KW-1185">Reference proteome</keyword>
<dbReference type="GeneID" id="27353860"/>
<feature type="compositionally biased region" description="Polar residues" evidence="1">
    <location>
        <begin position="193"/>
        <end position="202"/>
    </location>
</feature>
<protein>
    <submittedName>
        <fullName evidence="2">Uncharacterized protein</fullName>
    </submittedName>
</protein>
<name>A0A0D2B1R3_9EURO</name>
<dbReference type="VEuPathDB" id="FungiDB:PV06_01786"/>
<reference evidence="2 3" key="1">
    <citation type="submission" date="2015-01" db="EMBL/GenBank/DDBJ databases">
        <title>The Genome Sequence of Exophiala oligosperma CBS72588.</title>
        <authorList>
            <consortium name="The Broad Institute Genomics Platform"/>
            <person name="Cuomo C."/>
            <person name="de Hoog S."/>
            <person name="Gorbushina A."/>
            <person name="Stielow B."/>
            <person name="Teixiera M."/>
            <person name="Abouelleil A."/>
            <person name="Chapman S.B."/>
            <person name="Priest M."/>
            <person name="Young S.K."/>
            <person name="Wortman J."/>
            <person name="Nusbaum C."/>
            <person name="Birren B."/>
        </authorList>
    </citation>
    <scope>NUCLEOTIDE SEQUENCE [LARGE SCALE GENOMIC DNA]</scope>
    <source>
        <strain evidence="2 3">CBS 72588</strain>
    </source>
</reference>
<proteinExistence type="predicted"/>
<dbReference type="Proteomes" id="UP000053342">
    <property type="component" value="Unassembled WGS sequence"/>
</dbReference>
<feature type="region of interest" description="Disordered" evidence="1">
    <location>
        <begin position="97"/>
        <end position="118"/>
    </location>
</feature>
<feature type="region of interest" description="Disordered" evidence="1">
    <location>
        <begin position="154"/>
        <end position="229"/>
    </location>
</feature>
<feature type="compositionally biased region" description="Low complexity" evidence="1">
    <location>
        <begin position="160"/>
        <end position="178"/>
    </location>
</feature>
<dbReference type="OrthoDB" id="4156665at2759"/>
<organism evidence="2 3">
    <name type="scientific">Exophiala oligosperma</name>
    <dbReference type="NCBI Taxonomy" id="215243"/>
    <lineage>
        <taxon>Eukaryota</taxon>
        <taxon>Fungi</taxon>
        <taxon>Dikarya</taxon>
        <taxon>Ascomycota</taxon>
        <taxon>Pezizomycotina</taxon>
        <taxon>Eurotiomycetes</taxon>
        <taxon>Chaetothyriomycetidae</taxon>
        <taxon>Chaetothyriales</taxon>
        <taxon>Herpotrichiellaceae</taxon>
        <taxon>Exophiala</taxon>
    </lineage>
</organism>
<feature type="region of interest" description="Disordered" evidence="1">
    <location>
        <begin position="1"/>
        <end position="27"/>
    </location>
</feature>
<gene>
    <name evidence="2" type="ORF">PV06_01786</name>
</gene>
<dbReference type="HOGENOM" id="CLU_058852_0_0_1"/>
<evidence type="ECO:0000313" key="2">
    <source>
        <dbReference type="EMBL" id="KIW46096.1"/>
    </source>
</evidence>
<dbReference type="RefSeq" id="XP_016266312.1">
    <property type="nucleotide sequence ID" value="XM_016402415.1"/>
</dbReference>
<evidence type="ECO:0000313" key="3">
    <source>
        <dbReference type="Proteomes" id="UP000053342"/>
    </source>
</evidence>